<dbReference type="AlphaFoldDB" id="A0A0C2X9P8"/>
<accession>A0A0C2X9P8</accession>
<dbReference type="HOGENOM" id="CLU_1845350_0_0_1"/>
<reference evidence="1 2" key="1">
    <citation type="submission" date="2014-04" db="EMBL/GenBank/DDBJ databases">
        <authorList>
            <consortium name="DOE Joint Genome Institute"/>
            <person name="Kuo A."/>
            <person name="Gay G."/>
            <person name="Dore J."/>
            <person name="Kohler A."/>
            <person name="Nagy L.G."/>
            <person name="Floudas D."/>
            <person name="Copeland A."/>
            <person name="Barry K.W."/>
            <person name="Cichocki N."/>
            <person name="Veneault-Fourrey C."/>
            <person name="LaButti K."/>
            <person name="Lindquist E.A."/>
            <person name="Lipzen A."/>
            <person name="Lundell T."/>
            <person name="Morin E."/>
            <person name="Murat C."/>
            <person name="Sun H."/>
            <person name="Tunlid A."/>
            <person name="Henrissat B."/>
            <person name="Grigoriev I.V."/>
            <person name="Hibbett D.S."/>
            <person name="Martin F."/>
            <person name="Nordberg H.P."/>
            <person name="Cantor M.N."/>
            <person name="Hua S.X."/>
        </authorList>
    </citation>
    <scope>NUCLEOTIDE SEQUENCE [LARGE SCALE GENOMIC DNA]</scope>
    <source>
        <strain evidence="2">h7</strain>
    </source>
</reference>
<proteinExistence type="predicted"/>
<dbReference type="OrthoDB" id="3262464at2759"/>
<organism evidence="1 2">
    <name type="scientific">Hebeloma cylindrosporum</name>
    <dbReference type="NCBI Taxonomy" id="76867"/>
    <lineage>
        <taxon>Eukaryota</taxon>
        <taxon>Fungi</taxon>
        <taxon>Dikarya</taxon>
        <taxon>Basidiomycota</taxon>
        <taxon>Agaricomycotina</taxon>
        <taxon>Agaricomycetes</taxon>
        <taxon>Agaricomycetidae</taxon>
        <taxon>Agaricales</taxon>
        <taxon>Agaricineae</taxon>
        <taxon>Hymenogastraceae</taxon>
        <taxon>Hebeloma</taxon>
    </lineage>
</organism>
<dbReference type="Proteomes" id="UP000053424">
    <property type="component" value="Unassembled WGS sequence"/>
</dbReference>
<keyword evidence="2" id="KW-1185">Reference proteome</keyword>
<reference evidence="2" key="2">
    <citation type="submission" date="2015-01" db="EMBL/GenBank/DDBJ databases">
        <title>Evolutionary Origins and Diversification of the Mycorrhizal Mutualists.</title>
        <authorList>
            <consortium name="DOE Joint Genome Institute"/>
            <consortium name="Mycorrhizal Genomics Consortium"/>
            <person name="Kohler A."/>
            <person name="Kuo A."/>
            <person name="Nagy L.G."/>
            <person name="Floudas D."/>
            <person name="Copeland A."/>
            <person name="Barry K.W."/>
            <person name="Cichocki N."/>
            <person name="Veneault-Fourrey C."/>
            <person name="LaButti K."/>
            <person name="Lindquist E.A."/>
            <person name="Lipzen A."/>
            <person name="Lundell T."/>
            <person name="Morin E."/>
            <person name="Murat C."/>
            <person name="Riley R."/>
            <person name="Ohm R."/>
            <person name="Sun H."/>
            <person name="Tunlid A."/>
            <person name="Henrissat B."/>
            <person name="Grigoriev I.V."/>
            <person name="Hibbett D.S."/>
            <person name="Martin F."/>
        </authorList>
    </citation>
    <scope>NUCLEOTIDE SEQUENCE [LARGE SCALE GENOMIC DNA]</scope>
    <source>
        <strain evidence="2">h7</strain>
    </source>
</reference>
<protein>
    <submittedName>
        <fullName evidence="1">Uncharacterized protein</fullName>
    </submittedName>
</protein>
<sequence length="139" mass="15626">MAHYYATYPTVNAVPNTSDEGDAATETVSEFDKHRETLLSDDAEEGWASELRRYLKTVERSVKRTLISSNGGRTMLILGPVVFEEVTITKSAWGPGLCDVAAWNAAQIEEVGLLDYEQMLVDEGDFEKWEMPSLDMDWD</sequence>
<gene>
    <name evidence="1" type="ORF">M413DRAFT_33043</name>
</gene>
<name>A0A0C2X9P8_HEBCY</name>
<evidence type="ECO:0000313" key="2">
    <source>
        <dbReference type="Proteomes" id="UP000053424"/>
    </source>
</evidence>
<dbReference type="EMBL" id="KN831859">
    <property type="protein sequence ID" value="KIM34758.1"/>
    <property type="molecule type" value="Genomic_DNA"/>
</dbReference>
<evidence type="ECO:0000313" key="1">
    <source>
        <dbReference type="EMBL" id="KIM34758.1"/>
    </source>
</evidence>